<feature type="compositionally biased region" description="Low complexity" evidence="2">
    <location>
        <begin position="97"/>
        <end position="107"/>
    </location>
</feature>
<dbReference type="EMBL" id="AAPZ02000001">
    <property type="protein sequence ID" value="EDX43012.1"/>
    <property type="molecule type" value="Genomic_DNA"/>
</dbReference>
<comment type="caution">
    <text evidence="5">The sequence shown here is derived from an EMBL/GenBank/DDBJ whole genome shotgun (WGS) entry which is preliminary data.</text>
</comment>
<dbReference type="eggNOG" id="COG4886">
    <property type="taxonomic scope" value="Bacteria"/>
</dbReference>
<gene>
    <name evidence="5" type="ORF">Lreu23DRAFT_4531</name>
</gene>
<feature type="region of interest" description="Disordered" evidence="2">
    <location>
        <begin position="54"/>
        <end position="112"/>
    </location>
</feature>
<protein>
    <submittedName>
        <fullName evidence="5">Lipoprotein</fullName>
    </submittedName>
</protein>
<dbReference type="NCBIfam" id="TIGR03715">
    <property type="entry name" value="KxYKxGKxW"/>
    <property type="match status" value="1"/>
</dbReference>
<dbReference type="Pfam" id="PF03382">
    <property type="entry name" value="DUF285"/>
    <property type="match status" value="2"/>
</dbReference>
<evidence type="ECO:0000313" key="6">
    <source>
        <dbReference type="Proteomes" id="UP000003853"/>
    </source>
</evidence>
<feature type="domain" description="Rib" evidence="4">
    <location>
        <begin position="643"/>
        <end position="700"/>
    </location>
</feature>
<evidence type="ECO:0000256" key="2">
    <source>
        <dbReference type="SAM" id="MobiDB-lite"/>
    </source>
</evidence>
<evidence type="ECO:0000259" key="4">
    <source>
        <dbReference type="Pfam" id="PF08428"/>
    </source>
</evidence>
<feature type="signal peptide" evidence="3">
    <location>
        <begin position="1"/>
        <end position="45"/>
    </location>
</feature>
<accession>B3XKV7</accession>
<feature type="compositionally biased region" description="Low complexity" evidence="2">
    <location>
        <begin position="54"/>
        <end position="67"/>
    </location>
</feature>
<dbReference type="PATRIC" id="fig|349123.13.peg.1544"/>
<dbReference type="InterPro" id="IPR059115">
    <property type="entry name" value="Rib"/>
</dbReference>
<keyword evidence="1 3" id="KW-0732">Signal</keyword>
<proteinExistence type="predicted"/>
<evidence type="ECO:0000313" key="5">
    <source>
        <dbReference type="EMBL" id="EDX43012.1"/>
    </source>
</evidence>
<dbReference type="RefSeq" id="WP_003664762.1">
    <property type="nucleotide sequence ID" value="NZ_AAPZ02000001.1"/>
</dbReference>
<dbReference type="Pfam" id="PF19258">
    <property type="entry name" value="KxYKxGKxW_sig"/>
    <property type="match status" value="1"/>
</dbReference>
<organism evidence="5 6">
    <name type="scientific">Limosilactobacillus reuteri subsp. rodentium (strain DSM 17509 / CIP 109821 / 100-23)</name>
    <name type="common">Lactobacillus reuteri</name>
    <dbReference type="NCBI Taxonomy" id="349123"/>
    <lineage>
        <taxon>Bacteria</taxon>
        <taxon>Bacillati</taxon>
        <taxon>Bacillota</taxon>
        <taxon>Bacilli</taxon>
        <taxon>Lactobacillales</taxon>
        <taxon>Lactobacillaceae</taxon>
        <taxon>Limosilactobacillus</taxon>
    </lineage>
</organism>
<reference evidence="6" key="1">
    <citation type="submission" date="2008-06" db="EMBL/GenBank/DDBJ databases">
        <title>Permanent draft sequence of Lactobacillus reuteri 100-23.</title>
        <authorList>
            <consortium name="US DOE Joint Genome Institute"/>
            <person name="Copeland A."/>
            <person name="Lucas S."/>
            <person name="Lapidus A."/>
            <person name="Barry K."/>
            <person name="Detter J.C."/>
            <person name="Glavina del Rio T."/>
            <person name="Hammon N."/>
            <person name="Israni S."/>
            <person name="Dalin E."/>
            <person name="Tice H."/>
            <person name="Pitluck S."/>
            <person name="Sun H."/>
            <person name="Schmutz J."/>
            <person name="Larimer F."/>
            <person name="Land M."/>
            <person name="Hauser L."/>
            <person name="Walter J."/>
            <person name="Heng N.C.K."/>
            <person name="Tannock G.W."/>
            <person name="Richardson P."/>
        </authorList>
    </citation>
    <scope>NUCLEOTIDE SEQUENCE [LARGE SCALE GENOMIC DNA]</scope>
    <source>
        <strain evidence="6">DSM 17509 / CIP 109821 / 100-23</strain>
    </source>
</reference>
<dbReference type="InterPro" id="IPR022263">
    <property type="entry name" value="KxYKxGKxW"/>
</dbReference>
<sequence length="766" mass="83006">MGKNNPLRSMTPKNKNYKLYKAKKQWITACATFMLAFGATAVVNASVQADTTTTATTQASGSTVTVAESTQPQSSVTESAQPSGETKKNVVDDTTDTSKTSEQKTTTAQDTETLSAVSVANKTNSEENKNAFLALNVNTADNATTTQENTTAAATATTPTTNGGYDSATWGTLDTSKWTGQNTTFNGTDYYQLTGYTGDQTHIIVPNEADFEQAGKSTNNLQVSISNDLIKSWQNAATITFSKTDDKKIKLASTNLDNTFQKNTTLTNLDANSLDTSSVTSMQSTFEGASNLSSLTGISDWDVSNVTNMSLLFQNATGLTSLTGLENWDVQKVTNMTRIFNNVNKVTDLSPLSNWKTDSLQKLNTAFANNSFTNLQGLENWNVSHVTDMGVIFMSDANLTDISALVNWDTSNVTDLNRAFNVNGALTSLHGLENWNTSKVTNFNATFANEGSLVDASAIANWNTSNVTDMTNLFAGSNAQYVDFSKWNFGKVTSASNVINNTKSVVYLGNNSTLTADKLNTLGIANGGITQPIILASGNLYTLLSNNNTHNITINNANSGQSTTISFPVVYDAAGASNMTDAINSYKDMVDQKLEDYVTEHNYVLKRVSTAPVDDVTGHNNHLVNYATATYQVVTIPADQKKNLQIQDKTTYKGKTLTAKDLVTNVADFPAGTTFEFADNSEPNWNQVGTYNVKVIATYPVSVNGQQYTAVTAPATAKVTVTQQMQFTITYWDDTENKELKQFTWEKAPNGGWNQISFPGINTRRL</sequence>
<evidence type="ECO:0000256" key="1">
    <source>
        <dbReference type="ARBA" id="ARBA00022729"/>
    </source>
</evidence>
<feature type="compositionally biased region" description="Polar residues" evidence="2">
    <location>
        <begin position="68"/>
        <end position="84"/>
    </location>
</feature>
<dbReference type="InterPro" id="IPR005046">
    <property type="entry name" value="DUF285"/>
</dbReference>
<evidence type="ECO:0000256" key="3">
    <source>
        <dbReference type="SAM" id="SignalP"/>
    </source>
</evidence>
<dbReference type="AlphaFoldDB" id="B3XKV7"/>
<dbReference type="Pfam" id="PF08428">
    <property type="entry name" value="Rib"/>
    <property type="match status" value="1"/>
</dbReference>
<name>B3XKV7_LIMR1</name>
<dbReference type="Proteomes" id="UP000003853">
    <property type="component" value="Unassembled WGS sequence"/>
</dbReference>
<keyword evidence="5" id="KW-0449">Lipoprotein</keyword>
<dbReference type="InterPro" id="IPR011889">
    <property type="entry name" value="Liste_lipo_26"/>
</dbReference>
<dbReference type="NCBIfam" id="TIGR02167">
    <property type="entry name" value="Liste_lipo_26"/>
    <property type="match status" value="4"/>
</dbReference>
<feature type="chain" id="PRO_5039426001" evidence="3">
    <location>
        <begin position="46"/>
        <end position="766"/>
    </location>
</feature>